<comment type="similarity">
    <text evidence="1">Belongs to the UPF0751 family.</text>
</comment>
<accession>A0A8J7H3W9</accession>
<sequence length="98" mass="10841">MSILLIGGHERMENIYIKKGKEKGHKLKVMSKMKTDFSKRIGNPDAIIIFTNEVSHKMVIAAESAAKKNDVAIIKCHTSSQSALKNILEEIDGLVCMA</sequence>
<organism evidence="2 3">
    <name type="scientific">Mobilitalea sibirica</name>
    <dbReference type="NCBI Taxonomy" id="1462919"/>
    <lineage>
        <taxon>Bacteria</taxon>
        <taxon>Bacillati</taxon>
        <taxon>Bacillota</taxon>
        <taxon>Clostridia</taxon>
        <taxon>Lachnospirales</taxon>
        <taxon>Lachnospiraceae</taxon>
        <taxon>Mobilitalea</taxon>
    </lineage>
</organism>
<dbReference type="RefSeq" id="WP_197662050.1">
    <property type="nucleotide sequence ID" value="NZ_JAEAGR010000014.1"/>
</dbReference>
<proteinExistence type="inferred from homology"/>
<keyword evidence="3" id="KW-1185">Reference proteome</keyword>
<dbReference type="AlphaFoldDB" id="A0A8J7H3W9"/>
<reference evidence="2" key="1">
    <citation type="submission" date="2020-12" db="EMBL/GenBank/DDBJ databases">
        <title>M. sibirica DSM 26468T genome.</title>
        <authorList>
            <person name="Thieme N."/>
            <person name="Rettenmaier R."/>
            <person name="Zverlov V."/>
            <person name="Liebl W."/>
        </authorList>
    </citation>
    <scope>NUCLEOTIDE SEQUENCE</scope>
    <source>
        <strain evidence="2">DSM 26468</strain>
    </source>
</reference>
<name>A0A8J7H3W9_9FIRM</name>
<evidence type="ECO:0000256" key="1">
    <source>
        <dbReference type="ARBA" id="ARBA00007189"/>
    </source>
</evidence>
<evidence type="ECO:0000313" key="2">
    <source>
        <dbReference type="EMBL" id="MBH1941805.1"/>
    </source>
</evidence>
<comment type="caution">
    <text evidence="2">The sequence shown here is derived from an EMBL/GenBank/DDBJ whole genome shotgun (WGS) entry which is preliminary data.</text>
</comment>
<gene>
    <name evidence="2" type="ORF">I5677_12955</name>
</gene>
<dbReference type="Pfam" id="PF10087">
    <property type="entry name" value="DUF2325"/>
    <property type="match status" value="1"/>
</dbReference>
<evidence type="ECO:0000313" key="3">
    <source>
        <dbReference type="Proteomes" id="UP000623269"/>
    </source>
</evidence>
<protein>
    <submittedName>
        <fullName evidence="2">DUF2325 domain-containing protein</fullName>
    </submittedName>
</protein>
<dbReference type="EMBL" id="JAEAGR010000014">
    <property type="protein sequence ID" value="MBH1941805.1"/>
    <property type="molecule type" value="Genomic_DNA"/>
</dbReference>
<dbReference type="InterPro" id="IPR016772">
    <property type="entry name" value="UCP020408"/>
</dbReference>
<dbReference type="Proteomes" id="UP000623269">
    <property type="component" value="Unassembled WGS sequence"/>
</dbReference>